<evidence type="ECO:0000256" key="2">
    <source>
        <dbReference type="ARBA" id="ARBA00022763"/>
    </source>
</evidence>
<dbReference type="SUPFAM" id="SSF47781">
    <property type="entry name" value="RuvA domain 2-like"/>
    <property type="match status" value="1"/>
</dbReference>
<keyword evidence="9" id="KW-1185">Reference proteome</keyword>
<dbReference type="Pfam" id="PF14520">
    <property type="entry name" value="HHH_5"/>
    <property type="match status" value="1"/>
</dbReference>
<dbReference type="InterPro" id="IPR003583">
    <property type="entry name" value="Hlx-hairpin-Hlx_DNA-bd_motif"/>
</dbReference>
<comment type="subcellular location">
    <subcellularLocation>
        <location evidence="6">Cytoplasm</location>
    </subcellularLocation>
</comment>
<dbReference type="Pfam" id="PF07499">
    <property type="entry name" value="RuvA_C"/>
    <property type="match status" value="1"/>
</dbReference>
<name>A0A7W5DPI3_9PORP</name>
<dbReference type="GO" id="GO:0016787">
    <property type="term" value="F:hydrolase activity"/>
    <property type="evidence" value="ECO:0007669"/>
    <property type="project" value="UniProtKB-KW"/>
</dbReference>
<dbReference type="SMART" id="SM00278">
    <property type="entry name" value="HhH1"/>
    <property type="match status" value="2"/>
</dbReference>
<dbReference type="Pfam" id="PF01330">
    <property type="entry name" value="RuvA_N"/>
    <property type="match status" value="1"/>
</dbReference>
<comment type="subunit">
    <text evidence="6">Homotetramer. Forms an RuvA(8)-RuvB(12)-Holliday junction (HJ) complex. HJ DNA is sandwiched between 2 RuvA tetramers; dsDNA enters through RuvA and exits via RuvB. An RuvB hexamer assembles on each DNA strand where it exits the tetramer. Each RuvB hexamer is contacted by two RuvA subunits (via domain III) on 2 adjacent RuvB subunits; this complex drives branch migration. In the full resolvosome a probable DNA-RuvA(4)-RuvB(12)-RuvC(2) complex forms which resolves the HJ.</text>
</comment>
<comment type="domain">
    <text evidence="6">Has three domains with a flexible linker between the domains II and III and assumes an 'L' shape. Domain III is highly mobile and contacts RuvB.</text>
</comment>
<dbReference type="GO" id="GO:0009378">
    <property type="term" value="F:four-way junction helicase activity"/>
    <property type="evidence" value="ECO:0007669"/>
    <property type="project" value="InterPro"/>
</dbReference>
<evidence type="ECO:0000259" key="7">
    <source>
        <dbReference type="SMART" id="SM00278"/>
    </source>
</evidence>
<accession>A0A7W5DPI3</accession>
<dbReference type="HAMAP" id="MF_00031">
    <property type="entry name" value="DNA_HJ_migration_RuvA"/>
    <property type="match status" value="1"/>
</dbReference>
<dbReference type="GO" id="GO:0006310">
    <property type="term" value="P:DNA recombination"/>
    <property type="evidence" value="ECO:0007669"/>
    <property type="project" value="UniProtKB-UniRule"/>
</dbReference>
<reference evidence="8 9" key="1">
    <citation type="submission" date="2020-08" db="EMBL/GenBank/DDBJ databases">
        <title>Genomic Encyclopedia of Type Strains, Phase IV (KMG-IV): sequencing the most valuable type-strain genomes for metagenomic binning, comparative biology and taxonomic classification.</title>
        <authorList>
            <person name="Goeker M."/>
        </authorList>
    </citation>
    <scope>NUCLEOTIDE SEQUENCE [LARGE SCALE GENOMIC DNA]</scope>
    <source>
        <strain evidence="8 9">DSM 27471</strain>
    </source>
</reference>
<dbReference type="GO" id="GO:0005524">
    <property type="term" value="F:ATP binding"/>
    <property type="evidence" value="ECO:0007669"/>
    <property type="project" value="InterPro"/>
</dbReference>
<dbReference type="InterPro" id="IPR010994">
    <property type="entry name" value="RuvA_2-like"/>
</dbReference>
<sequence length="193" mass="21291">MIEYIKGNIVDLTPIFVTIETGGIGYLLHITLPTYVALESKKEAQVYVYEAIREDAYQLFGFLHKTERELFTRLVSVSGVGANTARMILSSLSVDELISVILSENTLALKNIKGIGIKTAQRIIIELKDKVGKITEGGSITSIPNSSIKDEALTALLMLGFNQIQAQKTLTKIFTETPRCSVEEAIRLALKML</sequence>
<feature type="region of interest" description="Domain III" evidence="6">
    <location>
        <begin position="146"/>
        <end position="193"/>
    </location>
</feature>
<keyword evidence="8" id="KW-0378">Hydrolase</keyword>
<dbReference type="Gene3D" id="1.10.150.20">
    <property type="entry name" value="5' to 3' exonuclease, C-terminal subdomain"/>
    <property type="match status" value="1"/>
</dbReference>
<evidence type="ECO:0000313" key="9">
    <source>
        <dbReference type="Proteomes" id="UP000544222"/>
    </source>
</evidence>
<keyword evidence="4 6" id="KW-0233">DNA recombination</keyword>
<dbReference type="GO" id="GO:0006281">
    <property type="term" value="P:DNA repair"/>
    <property type="evidence" value="ECO:0007669"/>
    <property type="project" value="UniProtKB-UniRule"/>
</dbReference>
<evidence type="ECO:0000313" key="8">
    <source>
        <dbReference type="EMBL" id="MBB3186586.1"/>
    </source>
</evidence>
<dbReference type="RefSeq" id="WP_183412458.1">
    <property type="nucleotide sequence ID" value="NZ_JACHYB010000001.1"/>
</dbReference>
<comment type="caution">
    <text evidence="8">The sequence shown here is derived from an EMBL/GenBank/DDBJ whole genome shotgun (WGS) entry which is preliminary data.</text>
</comment>
<dbReference type="GO" id="GO:0048476">
    <property type="term" value="C:Holliday junction resolvase complex"/>
    <property type="evidence" value="ECO:0007669"/>
    <property type="project" value="UniProtKB-UniRule"/>
</dbReference>
<dbReference type="InterPro" id="IPR013849">
    <property type="entry name" value="DNA_helicase_Holl-junc_RuvA_I"/>
</dbReference>
<keyword evidence="8" id="KW-0547">Nucleotide-binding</keyword>
<dbReference type="NCBIfam" id="TIGR00084">
    <property type="entry name" value="ruvA"/>
    <property type="match status" value="1"/>
</dbReference>
<evidence type="ECO:0000256" key="5">
    <source>
        <dbReference type="ARBA" id="ARBA00023204"/>
    </source>
</evidence>
<protein>
    <recommendedName>
        <fullName evidence="6">Holliday junction branch migration complex subunit RuvA</fullName>
    </recommendedName>
</protein>
<comment type="similarity">
    <text evidence="6">Belongs to the RuvA family.</text>
</comment>
<dbReference type="Gene3D" id="1.10.8.10">
    <property type="entry name" value="DNA helicase RuvA subunit, C-terminal domain"/>
    <property type="match status" value="1"/>
</dbReference>
<dbReference type="AlphaFoldDB" id="A0A7W5DPI3"/>
<organism evidence="8 9">
    <name type="scientific">Microbacter margulisiae</name>
    <dbReference type="NCBI Taxonomy" id="1350067"/>
    <lineage>
        <taxon>Bacteria</taxon>
        <taxon>Pseudomonadati</taxon>
        <taxon>Bacteroidota</taxon>
        <taxon>Bacteroidia</taxon>
        <taxon>Bacteroidales</taxon>
        <taxon>Porphyromonadaceae</taxon>
        <taxon>Microbacter</taxon>
    </lineage>
</organism>
<dbReference type="GO" id="GO:0005737">
    <property type="term" value="C:cytoplasm"/>
    <property type="evidence" value="ECO:0007669"/>
    <property type="project" value="UniProtKB-SubCell"/>
</dbReference>
<gene>
    <name evidence="6" type="primary">ruvA</name>
    <name evidence="8" type="ORF">FHX64_000749</name>
</gene>
<feature type="domain" description="Helix-hairpin-helix DNA-binding motif class 1" evidence="7">
    <location>
        <begin position="107"/>
        <end position="126"/>
    </location>
</feature>
<dbReference type="InterPro" id="IPR012340">
    <property type="entry name" value="NA-bd_OB-fold"/>
</dbReference>
<dbReference type="SUPFAM" id="SSF46929">
    <property type="entry name" value="DNA helicase RuvA subunit, C-terminal domain"/>
    <property type="match status" value="1"/>
</dbReference>
<dbReference type="GO" id="GO:0000400">
    <property type="term" value="F:four-way junction DNA binding"/>
    <property type="evidence" value="ECO:0007669"/>
    <property type="project" value="UniProtKB-UniRule"/>
</dbReference>
<keyword evidence="1 6" id="KW-0963">Cytoplasm</keyword>
<evidence type="ECO:0000256" key="6">
    <source>
        <dbReference type="HAMAP-Rule" id="MF_00031"/>
    </source>
</evidence>
<evidence type="ECO:0000256" key="3">
    <source>
        <dbReference type="ARBA" id="ARBA00023125"/>
    </source>
</evidence>
<keyword evidence="5 6" id="KW-0234">DNA repair</keyword>
<comment type="caution">
    <text evidence="6">Lacks conserved residue(s) required for the propagation of feature annotation.</text>
</comment>
<evidence type="ECO:0000256" key="1">
    <source>
        <dbReference type="ARBA" id="ARBA00022490"/>
    </source>
</evidence>
<dbReference type="Proteomes" id="UP000544222">
    <property type="component" value="Unassembled WGS sequence"/>
</dbReference>
<dbReference type="InterPro" id="IPR011114">
    <property type="entry name" value="RuvA_C"/>
</dbReference>
<proteinExistence type="inferred from homology"/>
<comment type="function">
    <text evidence="6">The RuvA-RuvB-RuvC complex processes Holliday junction (HJ) DNA during genetic recombination and DNA repair, while the RuvA-RuvB complex plays an important role in the rescue of blocked DNA replication forks via replication fork reversal (RFR). RuvA specifically binds to HJ cruciform DNA, conferring on it an open structure. The RuvB hexamer acts as an ATP-dependent pump, pulling dsDNA into and through the RuvAB complex. HJ branch migration allows RuvC to scan DNA until it finds its consensus sequence, where it cleaves and resolves the cruciform DNA.</text>
</comment>
<evidence type="ECO:0000256" key="4">
    <source>
        <dbReference type="ARBA" id="ARBA00023172"/>
    </source>
</evidence>
<dbReference type="SUPFAM" id="SSF50249">
    <property type="entry name" value="Nucleic acid-binding proteins"/>
    <property type="match status" value="1"/>
</dbReference>
<keyword evidence="8" id="KW-0067">ATP-binding</keyword>
<dbReference type="EMBL" id="JACHYB010000001">
    <property type="protein sequence ID" value="MBB3186586.1"/>
    <property type="molecule type" value="Genomic_DNA"/>
</dbReference>
<dbReference type="CDD" id="cd14332">
    <property type="entry name" value="UBA_RuvA_C"/>
    <property type="match status" value="1"/>
</dbReference>
<dbReference type="InterPro" id="IPR036267">
    <property type="entry name" value="RuvA_C_sf"/>
</dbReference>
<dbReference type="InterPro" id="IPR000085">
    <property type="entry name" value="RuvA"/>
</dbReference>
<keyword evidence="8" id="KW-0347">Helicase</keyword>
<dbReference type="Gene3D" id="2.40.50.140">
    <property type="entry name" value="Nucleic acid-binding proteins"/>
    <property type="match status" value="1"/>
</dbReference>
<dbReference type="GO" id="GO:0009379">
    <property type="term" value="C:Holliday junction helicase complex"/>
    <property type="evidence" value="ECO:0007669"/>
    <property type="project" value="InterPro"/>
</dbReference>
<feature type="domain" description="Helix-hairpin-helix DNA-binding motif class 1" evidence="7">
    <location>
        <begin position="72"/>
        <end position="91"/>
    </location>
</feature>
<keyword evidence="3 6" id="KW-0238">DNA-binding</keyword>
<keyword evidence="2 6" id="KW-0227">DNA damage</keyword>